<sequence>MTKHVRISCYCGGGCAGRREVPAQPRNYSRAGRPLICAVLRTRGA</sequence>
<reference evidence="2" key="1">
    <citation type="submission" date="2015-05" db="EMBL/GenBank/DDBJ databases">
        <title>Draft genome sequencing of a biphenyl-degrading bacterium, Pseudomonas balearica KF707 (=NBRC110670).</title>
        <authorList>
            <person name="Kimura N."/>
            <person name="Hirose J."/>
            <person name="Watanabe T."/>
            <person name="Suenaga H."/>
            <person name="Fujihara H."/>
            <person name="Noguchi M."/>
            <person name="Hashimoto M."/>
            <person name="Shimodaira J."/>
            <person name="Tsuchikane K."/>
            <person name="Hosoyama A."/>
            <person name="Yamazoe A."/>
            <person name="Fujita N."/>
            <person name="Furukawa K."/>
        </authorList>
    </citation>
    <scope>NUCLEOTIDE SEQUENCE [LARGE SCALE GENOMIC DNA]</scope>
    <source>
        <strain evidence="2">DSM 10086 / NBRC 110670 / KF707</strain>
    </source>
</reference>
<proteinExistence type="predicted"/>
<dbReference type="Proteomes" id="UP000218554">
    <property type="component" value="Chromosome"/>
</dbReference>
<keyword evidence="2" id="KW-1185">Reference proteome</keyword>
<gene>
    <name evidence="1" type="ORF">KF707C_31080</name>
</gene>
<name>A0AAD1C1E0_METFU</name>
<dbReference type="AlphaFoldDB" id="A0AAD1C1E0"/>
<accession>A0AAD1C1E0</accession>
<organism evidence="1 2">
    <name type="scientific">Metapseudomonas furukawaii</name>
    <name type="common">Pseudomonas furukawaii</name>
    <dbReference type="NCBI Taxonomy" id="1149133"/>
    <lineage>
        <taxon>Bacteria</taxon>
        <taxon>Pseudomonadati</taxon>
        <taxon>Pseudomonadota</taxon>
        <taxon>Gammaproteobacteria</taxon>
        <taxon>Pseudomonadales</taxon>
        <taxon>Pseudomonadaceae</taxon>
        <taxon>Metapseudomonas</taxon>
    </lineage>
</organism>
<dbReference type="EMBL" id="AP014862">
    <property type="protein sequence ID" value="BAU74796.1"/>
    <property type="molecule type" value="Genomic_DNA"/>
</dbReference>
<evidence type="ECO:0000313" key="1">
    <source>
        <dbReference type="EMBL" id="BAU74796.1"/>
    </source>
</evidence>
<protein>
    <submittedName>
        <fullName evidence="1">Uncharacterized protein</fullName>
    </submittedName>
</protein>
<reference evidence="1 2" key="2">
    <citation type="journal article" date="2017" name="Int. J. Syst. Evol. Microbiol.">
        <title>Pseudomonas furukawaii sp. nov., a polychlorinated biphenyl-degrading bacterium isolated from biphenyl-contaminated soil in Japan.</title>
        <authorList>
            <person name="Kimura N."/>
            <person name="Watanabe T."/>
            <person name="Suenaga H."/>
            <person name="Fujihara H."/>
            <person name="Futagami T."/>
            <person name="Goto M."/>
            <person name="Hanada S."/>
            <person name="Hirose J."/>
        </authorList>
    </citation>
    <scope>NUCLEOTIDE SEQUENCE [LARGE SCALE GENOMIC DNA]</scope>
    <source>
        <strain evidence="2">DSM 10086 / NBRC 110670 / KF707</strain>
    </source>
</reference>
<evidence type="ECO:0000313" key="2">
    <source>
        <dbReference type="Proteomes" id="UP000218554"/>
    </source>
</evidence>
<dbReference type="KEGG" id="pfuw:KF707C_31080"/>